<feature type="domain" description="ABC transporter" evidence="5">
    <location>
        <begin position="18"/>
        <end position="245"/>
    </location>
</feature>
<dbReference type="EMBL" id="CADCTR010003343">
    <property type="protein sequence ID" value="CAA9395534.1"/>
    <property type="molecule type" value="Genomic_DNA"/>
</dbReference>
<dbReference type="InterPro" id="IPR017871">
    <property type="entry name" value="ABC_transporter-like_CS"/>
</dbReference>
<keyword evidence="2" id="KW-0813">Transport</keyword>
<organism evidence="6">
    <name type="scientific">uncultured Chloroflexia bacterium</name>
    <dbReference type="NCBI Taxonomy" id="1672391"/>
    <lineage>
        <taxon>Bacteria</taxon>
        <taxon>Bacillati</taxon>
        <taxon>Chloroflexota</taxon>
        <taxon>Chloroflexia</taxon>
        <taxon>environmental samples</taxon>
    </lineage>
</organism>
<dbReference type="InterPro" id="IPR003593">
    <property type="entry name" value="AAA+_ATPase"/>
</dbReference>
<dbReference type="InterPro" id="IPR027417">
    <property type="entry name" value="P-loop_NTPase"/>
</dbReference>
<comment type="similarity">
    <text evidence="1">Belongs to the ABC transporter superfamily.</text>
</comment>
<dbReference type="GO" id="GO:0005524">
    <property type="term" value="F:ATP binding"/>
    <property type="evidence" value="ECO:0007669"/>
    <property type="project" value="UniProtKB-KW"/>
</dbReference>
<evidence type="ECO:0000256" key="4">
    <source>
        <dbReference type="ARBA" id="ARBA00022840"/>
    </source>
</evidence>
<dbReference type="PANTHER" id="PTHR43335:SF11">
    <property type="entry name" value="ABC TRANSPORTER RELATED"/>
    <property type="match status" value="1"/>
</dbReference>
<evidence type="ECO:0000256" key="2">
    <source>
        <dbReference type="ARBA" id="ARBA00022448"/>
    </source>
</evidence>
<sequence length="340" mass="37396">DPCSTRRKRYSMAAENALEITNLHKSYGKLHVLRGVDLVVMRGEAFGLLGPNGAGKSTLIHSILGLLLPDQGTISVWGNAAIEQSTVRIGYLPERPRYHTQFTGREYLGLLGRLSDINGLKLHERIDTVLELVDIQDAADRRIGTYSKGMLQRLGLAQALLHEPDMLIADEPGSGLDPAGQRDMAQLLQRIRETGRTVFMCTHHLSEVTQLCDRVGVLTQGRLDRVVSLEELQGRGHSVTIKVHDLPAETANVLGAMSPNISYTRTEVVIFPTSHELQSGVLRALLDDDVAIVSITPEADALEQFYLSAIREDGNGPMDVPPPAPREDTFIEVLMNGNER</sequence>
<dbReference type="Gene3D" id="3.40.50.300">
    <property type="entry name" value="P-loop containing nucleotide triphosphate hydrolases"/>
    <property type="match status" value="1"/>
</dbReference>
<dbReference type="GO" id="GO:0016887">
    <property type="term" value="F:ATP hydrolysis activity"/>
    <property type="evidence" value="ECO:0007669"/>
    <property type="project" value="InterPro"/>
</dbReference>
<keyword evidence="4" id="KW-0067">ATP-binding</keyword>
<evidence type="ECO:0000313" key="6">
    <source>
        <dbReference type="EMBL" id="CAA9395534.1"/>
    </source>
</evidence>
<name>A0A6J4NRV7_9CHLR</name>
<dbReference type="AlphaFoldDB" id="A0A6J4NRV7"/>
<dbReference type="PANTHER" id="PTHR43335">
    <property type="entry name" value="ABC TRANSPORTER, ATP-BINDING PROTEIN"/>
    <property type="match status" value="1"/>
</dbReference>
<accession>A0A6J4NRV7</accession>
<dbReference type="Pfam" id="PF00005">
    <property type="entry name" value="ABC_tran"/>
    <property type="match status" value="1"/>
</dbReference>
<evidence type="ECO:0000256" key="1">
    <source>
        <dbReference type="ARBA" id="ARBA00005417"/>
    </source>
</evidence>
<protein>
    <recommendedName>
        <fullName evidence="5">ABC transporter domain-containing protein</fullName>
    </recommendedName>
</protein>
<evidence type="ECO:0000259" key="5">
    <source>
        <dbReference type="PROSITE" id="PS50893"/>
    </source>
</evidence>
<keyword evidence="3" id="KW-0547">Nucleotide-binding</keyword>
<dbReference type="PROSITE" id="PS50893">
    <property type="entry name" value="ABC_TRANSPORTER_2"/>
    <property type="match status" value="1"/>
</dbReference>
<reference evidence="6" key="1">
    <citation type="submission" date="2020-02" db="EMBL/GenBank/DDBJ databases">
        <authorList>
            <person name="Meier V. D."/>
        </authorList>
    </citation>
    <scope>NUCLEOTIDE SEQUENCE</scope>
    <source>
        <strain evidence="6">AVDCRST_MAG93</strain>
    </source>
</reference>
<dbReference type="SUPFAM" id="SSF52540">
    <property type="entry name" value="P-loop containing nucleoside triphosphate hydrolases"/>
    <property type="match status" value="1"/>
</dbReference>
<dbReference type="InterPro" id="IPR003439">
    <property type="entry name" value="ABC_transporter-like_ATP-bd"/>
</dbReference>
<evidence type="ECO:0000256" key="3">
    <source>
        <dbReference type="ARBA" id="ARBA00022741"/>
    </source>
</evidence>
<dbReference type="PROSITE" id="PS00211">
    <property type="entry name" value="ABC_TRANSPORTER_1"/>
    <property type="match status" value="1"/>
</dbReference>
<dbReference type="SMART" id="SM00382">
    <property type="entry name" value="AAA"/>
    <property type="match status" value="1"/>
</dbReference>
<proteinExistence type="inferred from homology"/>
<feature type="non-terminal residue" evidence="6">
    <location>
        <position position="1"/>
    </location>
</feature>
<gene>
    <name evidence="6" type="ORF">AVDCRST_MAG93-9952</name>
</gene>